<evidence type="ECO:0000313" key="2">
    <source>
        <dbReference type="EMBL" id="CAK9083282.1"/>
    </source>
</evidence>
<protein>
    <submittedName>
        <fullName evidence="2">Uncharacterized protein</fullName>
    </submittedName>
</protein>
<feature type="transmembrane region" description="Helical" evidence="1">
    <location>
        <begin position="426"/>
        <end position="447"/>
    </location>
</feature>
<evidence type="ECO:0000313" key="3">
    <source>
        <dbReference type="Proteomes" id="UP001642464"/>
    </source>
</evidence>
<name>A0ABP0Q608_9DINO</name>
<gene>
    <name evidence="2" type="ORF">SCF082_LOCUS39543</name>
</gene>
<keyword evidence="1" id="KW-1133">Transmembrane helix</keyword>
<reference evidence="2 3" key="1">
    <citation type="submission" date="2024-02" db="EMBL/GenBank/DDBJ databases">
        <authorList>
            <person name="Chen Y."/>
            <person name="Shah S."/>
            <person name="Dougan E. K."/>
            <person name="Thang M."/>
            <person name="Chan C."/>
        </authorList>
    </citation>
    <scope>NUCLEOTIDE SEQUENCE [LARGE SCALE GENOMIC DNA]</scope>
</reference>
<sequence>MVSSRIMCVECAGCETEPFVEIDPWADESDVDTNQALKRAIDNVVKVNNSRTPPLPVVDIRNRWHQVTFDGCVALACTVPVFSIFAGRYIIKHYLLERWSLIFPDHHDFSRRLRTWLTSEALIWLLLVDVVLADMFSCDGISLGGTNCTADTDFLSLPVNILSNSLSLSALLLLRILEVQILDVAAHVHYHKVKARKQLEAAKADAEGRTRNTAIYFLEKLDESFPGSYHRRRPAANLFELSQNLDWNDIPSFLWRMACFSTAVLFCLLTWLQLNVAQGKPSGAGLPELRIKTSADCIALMTSLIKSYGAAVSWFHLLVNIICISQGMGENAKQLLIFSTLTSYSSIESWSQKDRESLRTILANSLSNNNRQSGAEITEHQLQHALDRILGTERLDLTNLDDVKAWLTLCFMVTGAFDWLANGDVFSPGIILVVLLVACLGVIMFTVMQDQGVRACITINSLLERDSQVLVDAAADVVSGTLQKLQAFFTALSDELSWIPMFHIVSLLGVKMDLFGSLEAGCFRGSVMCASFAAKVAMLDDKQQILGITITETSRNAWVVSLLFAFLGSLLKVLQDMRRGGRGDPNDGCVHVELQPELGALLRGARPGEGPGQ</sequence>
<proteinExistence type="predicted"/>
<accession>A0ABP0Q608</accession>
<evidence type="ECO:0000256" key="1">
    <source>
        <dbReference type="SAM" id="Phobius"/>
    </source>
</evidence>
<keyword evidence="1" id="KW-0812">Transmembrane</keyword>
<dbReference type="Proteomes" id="UP001642464">
    <property type="component" value="Unassembled WGS sequence"/>
</dbReference>
<dbReference type="EMBL" id="CAXAMM010039040">
    <property type="protein sequence ID" value="CAK9083282.1"/>
    <property type="molecule type" value="Genomic_DNA"/>
</dbReference>
<keyword evidence="1" id="KW-0472">Membrane</keyword>
<comment type="caution">
    <text evidence="2">The sequence shown here is derived from an EMBL/GenBank/DDBJ whole genome shotgun (WGS) entry which is preliminary data.</text>
</comment>
<keyword evidence="3" id="KW-1185">Reference proteome</keyword>
<organism evidence="2 3">
    <name type="scientific">Durusdinium trenchii</name>
    <dbReference type="NCBI Taxonomy" id="1381693"/>
    <lineage>
        <taxon>Eukaryota</taxon>
        <taxon>Sar</taxon>
        <taxon>Alveolata</taxon>
        <taxon>Dinophyceae</taxon>
        <taxon>Suessiales</taxon>
        <taxon>Symbiodiniaceae</taxon>
        <taxon>Durusdinium</taxon>
    </lineage>
</organism>